<dbReference type="InParanoid" id="L8G6M5"/>
<name>L8G6M5_PSED2</name>
<organism evidence="2 3">
    <name type="scientific">Pseudogymnoascus destructans (strain ATCC MYA-4855 / 20631-21)</name>
    <name type="common">Bat white-nose syndrome fungus</name>
    <name type="synonym">Geomyces destructans</name>
    <dbReference type="NCBI Taxonomy" id="658429"/>
    <lineage>
        <taxon>Eukaryota</taxon>
        <taxon>Fungi</taxon>
        <taxon>Dikarya</taxon>
        <taxon>Ascomycota</taxon>
        <taxon>Pezizomycotina</taxon>
        <taxon>Leotiomycetes</taxon>
        <taxon>Thelebolales</taxon>
        <taxon>Thelebolaceae</taxon>
        <taxon>Pseudogymnoascus</taxon>
    </lineage>
</organism>
<dbReference type="OrthoDB" id="3433884at2759"/>
<evidence type="ECO:0000313" key="3">
    <source>
        <dbReference type="Proteomes" id="UP000011064"/>
    </source>
</evidence>
<dbReference type="EMBL" id="GL573173">
    <property type="protein sequence ID" value="ELR08499.1"/>
    <property type="molecule type" value="Genomic_DNA"/>
</dbReference>
<dbReference type="STRING" id="658429.L8G6M5"/>
<gene>
    <name evidence="2" type="ORF">GMDG_00563</name>
</gene>
<sequence>MAMTSYSDDESDSSSVFDFDSLLDGIDDDTDDESWLFDDEIKHPPEHYLAEAEELDVQRLRQRRYSPNTQVQLDRVKLQWDQYCSYIKKDPVQCFRDVTIRFLKGFLSWVCDQRRGKGGRRRPGIKHTTSLETFWKWYNLVYKLEVGEKIDEMIIRQGQDLIKYVADQKGLDNSKRESATMYAEDLAEFSRVLLTTTQMTFAIGWLRIQQILFSQLAGITGNRPEALLQLRLRHLELTLIRDPSGGRPRLFIELSPEFTKGFLGLKDVNKFKIPEIIYDPTLVLSPHVFLLGMLFKVQAFKSPTVYSPEKLYSLNVLQGMNEQELPLKDEMLDNFVFCQAVREAEGVRIAHNLQLSSASIRYRMKIGGQITGFKQVTKPYVLRDGAAKALNESPDVSDSVQNLILQHASIDTFLKHYLDRNINVDVQNIYRGLAPQKALMRFACSMSRSIDPRRPWKLTSAQSASVNNLPCIVKLSQIAAHLSGSPEGSRREERYRKVKKRLRARERDSGGCYYLTSSIDTRKSSLSLTASGSYLARWSTRTSEVH</sequence>
<protein>
    <submittedName>
        <fullName evidence="2">Uncharacterized protein</fullName>
    </submittedName>
</protein>
<dbReference type="PANTHER" id="PTHR37535:SF2">
    <property type="entry name" value="FINGER DOMAIN PROTEIN, PUTATIVE (AFU_ORTHOLOGUE AFUA_6G09300)-RELATED"/>
    <property type="match status" value="1"/>
</dbReference>
<keyword evidence="3" id="KW-1185">Reference proteome</keyword>
<dbReference type="VEuPathDB" id="FungiDB:GMDG_00563"/>
<accession>L8G6M5</accession>
<dbReference type="AlphaFoldDB" id="L8G6M5"/>
<evidence type="ECO:0000313" key="2">
    <source>
        <dbReference type="EMBL" id="ELR08499.1"/>
    </source>
</evidence>
<reference evidence="3" key="1">
    <citation type="submission" date="2010-09" db="EMBL/GenBank/DDBJ databases">
        <title>The genome sequence of Geomyces destructans 20631-21.</title>
        <authorList>
            <consortium name="The Broad Institute Genome Sequencing Platform"/>
            <person name="Cuomo C.A."/>
            <person name="Blehert D.S."/>
            <person name="Lorch J.M."/>
            <person name="Young S.K."/>
            <person name="Zeng Q."/>
            <person name="Gargeya S."/>
            <person name="Fitzgerald M."/>
            <person name="Haas B."/>
            <person name="Abouelleil A."/>
            <person name="Alvarado L."/>
            <person name="Arachchi H.M."/>
            <person name="Berlin A."/>
            <person name="Brown A."/>
            <person name="Chapman S.B."/>
            <person name="Chen Z."/>
            <person name="Dunbar C."/>
            <person name="Freedman E."/>
            <person name="Gearin G."/>
            <person name="Gellesch M."/>
            <person name="Goldberg J."/>
            <person name="Griggs A."/>
            <person name="Gujja S."/>
            <person name="Heiman D."/>
            <person name="Howarth C."/>
            <person name="Larson L."/>
            <person name="Lui A."/>
            <person name="MacDonald P.J.P."/>
            <person name="Montmayeur A."/>
            <person name="Murphy C."/>
            <person name="Neiman D."/>
            <person name="Pearson M."/>
            <person name="Priest M."/>
            <person name="Roberts A."/>
            <person name="Saif S."/>
            <person name="Shea T."/>
            <person name="Shenoy N."/>
            <person name="Sisk P."/>
            <person name="Stolte C."/>
            <person name="Sykes S."/>
            <person name="Wortman J."/>
            <person name="Nusbaum C."/>
            <person name="Birren B."/>
        </authorList>
    </citation>
    <scope>NUCLEOTIDE SEQUENCE [LARGE SCALE GENOMIC DNA]</scope>
    <source>
        <strain evidence="3">ATCC MYA-4855 / 20631-21</strain>
    </source>
</reference>
<dbReference type="Pfam" id="PF11917">
    <property type="entry name" value="DUF3435"/>
    <property type="match status" value="1"/>
</dbReference>
<evidence type="ECO:0000256" key="1">
    <source>
        <dbReference type="SAM" id="MobiDB-lite"/>
    </source>
</evidence>
<proteinExistence type="predicted"/>
<dbReference type="PANTHER" id="PTHR37535">
    <property type="entry name" value="FLUG DOMAIN PROTEIN"/>
    <property type="match status" value="1"/>
</dbReference>
<feature type="region of interest" description="Disordered" evidence="1">
    <location>
        <begin position="483"/>
        <end position="502"/>
    </location>
</feature>
<dbReference type="HOGENOM" id="CLU_015282_3_1_1"/>
<dbReference type="Proteomes" id="UP000011064">
    <property type="component" value="Unassembled WGS sequence"/>
</dbReference>
<dbReference type="InterPro" id="IPR021842">
    <property type="entry name" value="DUF3435"/>
</dbReference>